<dbReference type="InterPro" id="IPR050246">
    <property type="entry name" value="Class_II_FBP_aldolase"/>
</dbReference>
<sequence>MSLANNNTYRVVEHSRANGYAVPGVCVYNVEGVLAVIQAAEAKRSPVLIQFFPWAMHFYGREFIEYVVKIAHAASVPIGIHLDHCLKPEDAELALTMPFDSIMIDGSEFDEAGALEYCKSITDRARAKGMAVEVELGRMEGGEDGLPTIELEEIMTNPTEALHFVEDTKCQLLAPSFGNVHGNYGPKGPQWDKERLKRIHAAVKDNVALVLHGTHGVTDELFTESIHMGFSKININKSCRERHTEYLKEKAGRVELTVQIAEGIAVYKEEIEHYMDLFGSSGKAF</sequence>
<name>A0A1B9GK96_9TREE</name>
<proteinExistence type="inferred from homology"/>
<dbReference type="GO" id="GO:0006096">
    <property type="term" value="P:glycolytic process"/>
    <property type="evidence" value="ECO:0007669"/>
    <property type="project" value="UniProtKB-UniPathway"/>
</dbReference>
<organism evidence="2 3">
    <name type="scientific">Kwoniella heveanensis BCC8398</name>
    <dbReference type="NCBI Taxonomy" id="1296120"/>
    <lineage>
        <taxon>Eukaryota</taxon>
        <taxon>Fungi</taxon>
        <taxon>Dikarya</taxon>
        <taxon>Basidiomycota</taxon>
        <taxon>Agaricomycotina</taxon>
        <taxon>Tremellomycetes</taxon>
        <taxon>Tremellales</taxon>
        <taxon>Cryptococcaceae</taxon>
        <taxon>Kwoniella</taxon>
    </lineage>
</organism>
<dbReference type="Proteomes" id="UP000092666">
    <property type="component" value="Unassembled WGS sequence"/>
</dbReference>
<dbReference type="EC" id="4.1.2.13" evidence="1"/>
<accession>A0A1B9GK96</accession>
<protein>
    <recommendedName>
        <fullName evidence="1">Fructose-bisphosphate aldolase</fullName>
        <shortName evidence="1">FBP aldolase</shortName>
        <ecNumber evidence="1">4.1.2.13</ecNumber>
    </recommendedName>
</protein>
<dbReference type="UniPathway" id="UPA00109">
    <property type="reaction ID" value="UER00183"/>
</dbReference>
<dbReference type="InterPro" id="IPR013785">
    <property type="entry name" value="Aldolase_TIM"/>
</dbReference>
<dbReference type="GO" id="GO:0004332">
    <property type="term" value="F:fructose-bisphosphate aldolase activity"/>
    <property type="evidence" value="ECO:0007669"/>
    <property type="project" value="UniProtKB-EC"/>
</dbReference>
<gene>
    <name evidence="2" type="ORF">I316_06838</name>
</gene>
<dbReference type="InterPro" id="IPR000771">
    <property type="entry name" value="FBA_II"/>
</dbReference>
<keyword evidence="1" id="KW-0324">Glycolysis</keyword>
<evidence type="ECO:0000313" key="2">
    <source>
        <dbReference type="EMBL" id="OCF31436.1"/>
    </source>
</evidence>
<comment type="cofactor">
    <cofactor evidence="1">
        <name>Zn(2+)</name>
        <dbReference type="ChEBI" id="CHEBI:29105"/>
    </cofactor>
    <text evidence="1">Binds 2 Zn(2+) ions per subunit. One is catalytic and the other provides a structural contribution.</text>
</comment>
<dbReference type="PANTHER" id="PTHR30304:SF0">
    <property type="entry name" value="D-TAGATOSE-1,6-BISPHOSPHATE ALDOLASE SUBUNIT GATY-RELATED"/>
    <property type="match status" value="1"/>
</dbReference>
<keyword evidence="1" id="KW-0456">Lyase</keyword>
<dbReference type="AlphaFoldDB" id="A0A1B9GK96"/>
<dbReference type="OrthoDB" id="2558351at2759"/>
<dbReference type="EMBL" id="KV700134">
    <property type="protein sequence ID" value="OCF31436.1"/>
    <property type="molecule type" value="Genomic_DNA"/>
</dbReference>
<dbReference type="PANTHER" id="PTHR30304">
    <property type="entry name" value="D-TAGATOSE-1,6-BISPHOSPHATE ALDOLASE"/>
    <property type="match status" value="1"/>
</dbReference>
<dbReference type="SUPFAM" id="SSF51569">
    <property type="entry name" value="Aldolase"/>
    <property type="match status" value="1"/>
</dbReference>
<evidence type="ECO:0000313" key="3">
    <source>
        <dbReference type="Proteomes" id="UP000092666"/>
    </source>
</evidence>
<comment type="pathway">
    <text evidence="1">Carbohydrate degradation; glycolysis; D-glyceraldehyde 3-phosphate and glycerone phosphate from D-glucose: step 4/4.</text>
</comment>
<evidence type="ECO:0000256" key="1">
    <source>
        <dbReference type="RuleBase" id="RU366023"/>
    </source>
</evidence>
<comment type="function">
    <text evidence="1">Catalyzes the aldol condensation of dihydroxyacetone phosphate (DHAP or glycerone-phosphate) with glyceraldehyde 3-phosphate (G3P) to form fructose 1,6-bisphosphate (FBP) in gluconeogenesis and the reverse reaction in glycolysis.</text>
</comment>
<keyword evidence="1" id="KW-0479">Metal-binding</keyword>
<comment type="catalytic activity">
    <reaction evidence="1">
        <text>beta-D-fructose 1,6-bisphosphate = D-glyceraldehyde 3-phosphate + dihydroxyacetone phosphate</text>
        <dbReference type="Rhea" id="RHEA:14729"/>
        <dbReference type="ChEBI" id="CHEBI:32966"/>
        <dbReference type="ChEBI" id="CHEBI:57642"/>
        <dbReference type="ChEBI" id="CHEBI:59776"/>
        <dbReference type="EC" id="4.1.2.13"/>
    </reaction>
</comment>
<dbReference type="STRING" id="1296120.A0A1B9GK96"/>
<keyword evidence="1" id="KW-0862">Zinc</keyword>
<dbReference type="Pfam" id="PF01116">
    <property type="entry name" value="F_bP_aldolase"/>
    <property type="match status" value="1"/>
</dbReference>
<reference evidence="3" key="2">
    <citation type="submission" date="2013-12" db="EMBL/GenBank/DDBJ databases">
        <title>Evolution of pathogenesis and genome organization in the Tremellales.</title>
        <authorList>
            <person name="Cuomo C."/>
            <person name="Litvintseva A."/>
            <person name="Heitman J."/>
            <person name="Chen Y."/>
            <person name="Sun S."/>
            <person name="Springer D."/>
            <person name="Dromer F."/>
            <person name="Young S."/>
            <person name="Zeng Q."/>
            <person name="Chapman S."/>
            <person name="Gujja S."/>
            <person name="Saif S."/>
            <person name="Birren B."/>
        </authorList>
    </citation>
    <scope>NUCLEOTIDE SEQUENCE [LARGE SCALE GENOMIC DNA]</scope>
    <source>
        <strain evidence="3">BCC8398</strain>
    </source>
</reference>
<keyword evidence="3" id="KW-1185">Reference proteome</keyword>
<dbReference type="GO" id="GO:0008270">
    <property type="term" value="F:zinc ion binding"/>
    <property type="evidence" value="ECO:0007669"/>
    <property type="project" value="UniProtKB-UniRule"/>
</dbReference>
<dbReference type="PIRSF" id="PIRSF001359">
    <property type="entry name" value="F_bP_aldolase_II"/>
    <property type="match status" value="1"/>
</dbReference>
<dbReference type="Gene3D" id="3.20.20.70">
    <property type="entry name" value="Aldolase class I"/>
    <property type="match status" value="1"/>
</dbReference>
<comment type="similarity">
    <text evidence="1">Belongs to the class II fructose-bisphosphate aldolase family.</text>
</comment>
<reference evidence="2 3" key="1">
    <citation type="submission" date="2013-07" db="EMBL/GenBank/DDBJ databases">
        <title>The Genome Sequence of Cryptococcus heveanensis BCC8398.</title>
        <authorList>
            <consortium name="The Broad Institute Genome Sequencing Platform"/>
            <person name="Cuomo C."/>
            <person name="Litvintseva A."/>
            <person name="Chen Y."/>
            <person name="Heitman J."/>
            <person name="Sun S."/>
            <person name="Springer D."/>
            <person name="Dromer F."/>
            <person name="Young S.K."/>
            <person name="Zeng Q."/>
            <person name="Gargeya S."/>
            <person name="Fitzgerald M."/>
            <person name="Abouelleil A."/>
            <person name="Alvarado L."/>
            <person name="Berlin A.M."/>
            <person name="Chapman S.B."/>
            <person name="Dewar J."/>
            <person name="Goldberg J."/>
            <person name="Griggs A."/>
            <person name="Gujja S."/>
            <person name="Hansen M."/>
            <person name="Howarth C."/>
            <person name="Imamovic A."/>
            <person name="Larimer J."/>
            <person name="McCowan C."/>
            <person name="Murphy C."/>
            <person name="Pearson M."/>
            <person name="Priest M."/>
            <person name="Roberts A."/>
            <person name="Saif S."/>
            <person name="Shea T."/>
            <person name="Sykes S."/>
            <person name="Wortman J."/>
            <person name="Nusbaum C."/>
            <person name="Birren B."/>
        </authorList>
    </citation>
    <scope>NUCLEOTIDE SEQUENCE [LARGE SCALE GENOMIC DNA]</scope>
    <source>
        <strain evidence="2 3">BCC8398</strain>
    </source>
</reference>